<dbReference type="EMBL" id="JWZT01005367">
    <property type="protein sequence ID" value="KII61243.1"/>
    <property type="molecule type" value="Genomic_DNA"/>
</dbReference>
<reference evidence="2 3" key="1">
    <citation type="journal article" date="2014" name="Genome Biol. Evol.">
        <title>The genome of the myxosporean Thelohanellus kitauei shows adaptations to nutrient acquisition within its fish host.</title>
        <authorList>
            <person name="Yang Y."/>
            <person name="Xiong J."/>
            <person name="Zhou Z."/>
            <person name="Huo F."/>
            <person name="Miao W."/>
            <person name="Ran C."/>
            <person name="Liu Y."/>
            <person name="Zhang J."/>
            <person name="Feng J."/>
            <person name="Wang M."/>
            <person name="Wang M."/>
            <person name="Wang L."/>
            <person name="Yao B."/>
        </authorList>
    </citation>
    <scope>NUCLEOTIDE SEQUENCE [LARGE SCALE GENOMIC DNA]</scope>
    <source>
        <strain evidence="2">Wuqing</strain>
    </source>
</reference>
<keyword evidence="3" id="KW-1185">Reference proteome</keyword>
<name>A0A0C2I7Q3_THEKT</name>
<organism evidence="2 3">
    <name type="scientific">Thelohanellus kitauei</name>
    <name type="common">Myxosporean</name>
    <dbReference type="NCBI Taxonomy" id="669202"/>
    <lineage>
        <taxon>Eukaryota</taxon>
        <taxon>Metazoa</taxon>
        <taxon>Cnidaria</taxon>
        <taxon>Myxozoa</taxon>
        <taxon>Myxosporea</taxon>
        <taxon>Bivalvulida</taxon>
        <taxon>Platysporina</taxon>
        <taxon>Myxobolidae</taxon>
        <taxon>Thelohanellus</taxon>
    </lineage>
</organism>
<dbReference type="Proteomes" id="UP000031668">
    <property type="component" value="Unassembled WGS sequence"/>
</dbReference>
<evidence type="ECO:0000313" key="3">
    <source>
        <dbReference type="Proteomes" id="UP000031668"/>
    </source>
</evidence>
<dbReference type="AlphaFoldDB" id="A0A0C2I7Q3"/>
<sequence>MEWEEIFPIKHVESEPYSFYCIPCDRKFSCRYNGKGRVKDHCQSLNHISNVSKQKPGSSSFQPDIDISPESTFGTSRDECKSRDISVKSSPHPTIKSVLITSERTSKDLYSEKQLKKLDTSNQQHSEVL</sequence>
<gene>
    <name evidence="2" type="ORF">RF11_15500</name>
</gene>
<protein>
    <submittedName>
        <fullName evidence="2">Uncharacterized protein</fullName>
    </submittedName>
</protein>
<proteinExistence type="predicted"/>
<feature type="compositionally biased region" description="Basic and acidic residues" evidence="1">
    <location>
        <begin position="76"/>
        <end position="86"/>
    </location>
</feature>
<accession>A0A0C2I7Q3</accession>
<feature type="compositionally biased region" description="Polar residues" evidence="1">
    <location>
        <begin position="51"/>
        <end position="62"/>
    </location>
</feature>
<feature type="region of interest" description="Disordered" evidence="1">
    <location>
        <begin position="51"/>
        <end position="98"/>
    </location>
</feature>
<evidence type="ECO:0000313" key="2">
    <source>
        <dbReference type="EMBL" id="KII61243.1"/>
    </source>
</evidence>
<comment type="caution">
    <text evidence="2">The sequence shown here is derived from an EMBL/GenBank/DDBJ whole genome shotgun (WGS) entry which is preliminary data.</text>
</comment>
<evidence type="ECO:0000256" key="1">
    <source>
        <dbReference type="SAM" id="MobiDB-lite"/>
    </source>
</evidence>